<dbReference type="EMBL" id="FCOL02000050">
    <property type="protein sequence ID" value="SAL79512.1"/>
    <property type="molecule type" value="Genomic_DNA"/>
</dbReference>
<sequence length="37" mass="3735">MSTVPQNEPGTDVTDTPAAPDGPADKPSDAPEDDQPA</sequence>
<comment type="caution">
    <text evidence="2">The sequence shown here is derived from an EMBL/GenBank/DDBJ whole genome shotgun (WGS) entry which is preliminary data.</text>
</comment>
<evidence type="ECO:0000313" key="3">
    <source>
        <dbReference type="Proteomes" id="UP000054925"/>
    </source>
</evidence>
<dbReference type="AlphaFoldDB" id="A0A158KEF4"/>
<dbReference type="Proteomes" id="UP000054925">
    <property type="component" value="Unassembled WGS sequence"/>
</dbReference>
<accession>A0A158KEF4</accession>
<name>A0A158KEF4_9BURK</name>
<gene>
    <name evidence="2" type="ORF">AWB67_05462</name>
</gene>
<evidence type="ECO:0000313" key="2">
    <source>
        <dbReference type="EMBL" id="SAL79512.1"/>
    </source>
</evidence>
<organism evidence="2 3">
    <name type="scientific">Caballeronia terrestris</name>
    <dbReference type="NCBI Taxonomy" id="1226301"/>
    <lineage>
        <taxon>Bacteria</taxon>
        <taxon>Pseudomonadati</taxon>
        <taxon>Pseudomonadota</taxon>
        <taxon>Betaproteobacteria</taxon>
        <taxon>Burkholderiales</taxon>
        <taxon>Burkholderiaceae</taxon>
        <taxon>Caballeronia</taxon>
    </lineage>
</organism>
<reference evidence="2" key="1">
    <citation type="submission" date="2016-01" db="EMBL/GenBank/DDBJ databases">
        <authorList>
            <person name="Peeters C."/>
        </authorList>
    </citation>
    <scope>NUCLEOTIDE SEQUENCE [LARGE SCALE GENOMIC DNA]</scope>
    <source>
        <strain evidence="2">LMG 22937</strain>
    </source>
</reference>
<protein>
    <submittedName>
        <fullName evidence="2">Uncharacterized protein</fullName>
    </submittedName>
</protein>
<evidence type="ECO:0000256" key="1">
    <source>
        <dbReference type="SAM" id="MobiDB-lite"/>
    </source>
</evidence>
<feature type="region of interest" description="Disordered" evidence="1">
    <location>
        <begin position="1"/>
        <end position="37"/>
    </location>
</feature>
<proteinExistence type="predicted"/>
<keyword evidence="3" id="KW-1185">Reference proteome</keyword>